<dbReference type="Gene3D" id="2.60.130.10">
    <property type="entry name" value="Aromatic compound dioxygenase"/>
    <property type="match status" value="1"/>
</dbReference>
<keyword evidence="7" id="KW-1185">Reference proteome</keyword>
<evidence type="ECO:0000256" key="4">
    <source>
        <dbReference type="SAM" id="MobiDB-lite"/>
    </source>
</evidence>
<protein>
    <submittedName>
        <fullName evidence="6">Protocatechuate 3,4-dioxygenase beta subunit</fullName>
    </submittedName>
</protein>
<dbReference type="InterPro" id="IPR050770">
    <property type="entry name" value="Intradiol_RC_Dioxygenase"/>
</dbReference>
<dbReference type="InterPro" id="IPR000627">
    <property type="entry name" value="Intradiol_dOase_C"/>
</dbReference>
<dbReference type="SUPFAM" id="SSF49482">
    <property type="entry name" value="Aromatic compound dioxygenase"/>
    <property type="match status" value="1"/>
</dbReference>
<evidence type="ECO:0000256" key="1">
    <source>
        <dbReference type="ARBA" id="ARBA00007825"/>
    </source>
</evidence>
<feature type="compositionally biased region" description="Basic and acidic residues" evidence="4">
    <location>
        <begin position="1"/>
        <end position="12"/>
    </location>
</feature>
<feature type="region of interest" description="Disordered" evidence="4">
    <location>
        <begin position="1"/>
        <end position="28"/>
    </location>
</feature>
<evidence type="ECO:0000313" key="6">
    <source>
        <dbReference type="EMBL" id="PZW37589.1"/>
    </source>
</evidence>
<dbReference type="GO" id="GO:0019619">
    <property type="term" value="P:3,4-dihydroxybenzoate catabolic process"/>
    <property type="evidence" value="ECO:0007669"/>
    <property type="project" value="InterPro"/>
</dbReference>
<dbReference type="InterPro" id="IPR012785">
    <property type="entry name" value="Protocat_dOase_b"/>
</dbReference>
<keyword evidence="2 6" id="KW-0223">Dioxygenase</keyword>
<accession>A0A2W7IHZ6</accession>
<dbReference type="Proteomes" id="UP000249688">
    <property type="component" value="Unassembled WGS sequence"/>
</dbReference>
<dbReference type="OrthoDB" id="9805815at2"/>
<dbReference type="PROSITE" id="PS00083">
    <property type="entry name" value="INTRADIOL_DIOXYGENAS"/>
    <property type="match status" value="1"/>
</dbReference>
<name>A0A2W7IHZ6_9PROT</name>
<evidence type="ECO:0000259" key="5">
    <source>
        <dbReference type="PROSITE" id="PS00083"/>
    </source>
</evidence>
<dbReference type="GO" id="GO:0018578">
    <property type="term" value="F:protocatechuate 3,4-dioxygenase activity"/>
    <property type="evidence" value="ECO:0007669"/>
    <property type="project" value="InterPro"/>
</dbReference>
<keyword evidence="3" id="KW-0560">Oxidoreductase</keyword>
<evidence type="ECO:0000256" key="3">
    <source>
        <dbReference type="ARBA" id="ARBA00023002"/>
    </source>
</evidence>
<feature type="compositionally biased region" description="Pro residues" evidence="4">
    <location>
        <begin position="16"/>
        <end position="28"/>
    </location>
</feature>
<dbReference type="NCBIfam" id="TIGR02422">
    <property type="entry name" value="protocat_beta"/>
    <property type="match status" value="1"/>
</dbReference>
<dbReference type="InterPro" id="IPR015889">
    <property type="entry name" value="Intradiol_dOase_core"/>
</dbReference>
<organism evidence="6 7">
    <name type="scientific">Humitalea rosea</name>
    <dbReference type="NCBI Taxonomy" id="990373"/>
    <lineage>
        <taxon>Bacteria</taxon>
        <taxon>Pseudomonadati</taxon>
        <taxon>Pseudomonadota</taxon>
        <taxon>Alphaproteobacteria</taxon>
        <taxon>Acetobacterales</taxon>
        <taxon>Roseomonadaceae</taxon>
        <taxon>Humitalea</taxon>
    </lineage>
</organism>
<evidence type="ECO:0000256" key="2">
    <source>
        <dbReference type="ARBA" id="ARBA00022964"/>
    </source>
</evidence>
<dbReference type="Pfam" id="PF12391">
    <property type="entry name" value="PCDO_beta_N"/>
    <property type="match status" value="1"/>
</dbReference>
<dbReference type="InterPro" id="IPR024756">
    <property type="entry name" value="PCDO_beta_N"/>
</dbReference>
<feature type="domain" description="Intradiol ring-cleavage dioxygenases" evidence="5">
    <location>
        <begin position="86"/>
        <end position="114"/>
    </location>
</feature>
<proteinExistence type="inferred from homology"/>
<evidence type="ECO:0000313" key="7">
    <source>
        <dbReference type="Proteomes" id="UP000249688"/>
    </source>
</evidence>
<dbReference type="AlphaFoldDB" id="A0A2W7IHZ6"/>
<reference evidence="6 7" key="1">
    <citation type="submission" date="2018-06" db="EMBL/GenBank/DDBJ databases">
        <title>Genomic Encyclopedia of Archaeal and Bacterial Type Strains, Phase II (KMG-II): from individual species to whole genera.</title>
        <authorList>
            <person name="Goeker M."/>
        </authorList>
    </citation>
    <scope>NUCLEOTIDE SEQUENCE [LARGE SCALE GENOMIC DNA]</scope>
    <source>
        <strain evidence="6 7">DSM 24525</strain>
    </source>
</reference>
<gene>
    <name evidence="6" type="ORF">C8P66_14610</name>
</gene>
<dbReference type="Pfam" id="PF00775">
    <property type="entry name" value="Dioxygenase_C"/>
    <property type="match status" value="1"/>
</dbReference>
<sequence length="247" mass="27567">MSRSGRLDDAARDPIPFRPFSPGTQPPYDAPAYLSTRARHPARPLVTAPHTVTETTGPCFTPSRFPALADISATDGRAAQGERIIVNGRVLDEDGRPVPHTMLEIWQANAAGRYAHLVDQHNAPLDPHFRGVGRVFSDEQGNWRIVTIKPGAYPWRNHANAWRPNHIHFSLFGQGFAQRLVTQMYFPGDPLLPLDPIFNSIPDAAARDRLISSFDLETTQPEYALGYRFDIVLRGRGATPFEDGEHR</sequence>
<comment type="caution">
    <text evidence="6">The sequence shown here is derived from an EMBL/GenBank/DDBJ whole genome shotgun (WGS) entry which is preliminary data.</text>
</comment>
<dbReference type="PANTHER" id="PTHR33711:SF10">
    <property type="entry name" value="INTRADIOL RING-CLEAVAGE DIOXYGENASES DOMAIN-CONTAINING PROTEIN"/>
    <property type="match status" value="1"/>
</dbReference>
<comment type="similarity">
    <text evidence="1">Belongs to the intradiol ring-cleavage dioxygenase family.</text>
</comment>
<dbReference type="GO" id="GO:0008199">
    <property type="term" value="F:ferric iron binding"/>
    <property type="evidence" value="ECO:0007669"/>
    <property type="project" value="InterPro"/>
</dbReference>
<dbReference type="PANTHER" id="PTHR33711">
    <property type="entry name" value="DIOXYGENASE, PUTATIVE (AFU_ORTHOLOGUE AFUA_2G02910)-RELATED"/>
    <property type="match status" value="1"/>
</dbReference>
<dbReference type="EMBL" id="QKYU01000046">
    <property type="protein sequence ID" value="PZW37589.1"/>
    <property type="molecule type" value="Genomic_DNA"/>
</dbReference>